<feature type="domain" description="Cytidyltransferase-like" evidence="1">
    <location>
        <begin position="14"/>
        <end position="150"/>
    </location>
</feature>
<sequence>MSLETVEPGMKIAVAGTFGPVHDGHRQLFEHALRFGDDGVVVGLTSDEFATETRSRSVPPYDERRETVSKVIGELDDWDRAVTIRPLESEYAIVRDEPSIDGLVVSPETAPALEEINERRREREFDPLTGIVAPYVLAEDGKRISSTRVVAGEIDERGRRLE</sequence>
<dbReference type="InterPro" id="IPR004821">
    <property type="entry name" value="Cyt_trans-like"/>
</dbReference>
<name>A0A1H1BXK4_NATTX</name>
<keyword evidence="2" id="KW-0548">Nucleotidyltransferase</keyword>
<dbReference type="InterPro" id="IPR014729">
    <property type="entry name" value="Rossmann-like_a/b/a_fold"/>
</dbReference>
<dbReference type="GO" id="GO:0016779">
    <property type="term" value="F:nucleotidyltransferase activity"/>
    <property type="evidence" value="ECO:0007669"/>
    <property type="project" value="UniProtKB-KW"/>
</dbReference>
<proteinExistence type="predicted"/>
<accession>A0A1H1BXK4</accession>
<dbReference type="Gene3D" id="3.40.50.620">
    <property type="entry name" value="HUPs"/>
    <property type="match status" value="1"/>
</dbReference>
<dbReference type="SUPFAM" id="SSF52374">
    <property type="entry name" value="Nucleotidylyl transferase"/>
    <property type="match status" value="1"/>
</dbReference>
<keyword evidence="3" id="KW-1185">Reference proteome</keyword>
<dbReference type="Pfam" id="PF01467">
    <property type="entry name" value="CTP_transf_like"/>
    <property type="match status" value="1"/>
</dbReference>
<evidence type="ECO:0000313" key="2">
    <source>
        <dbReference type="EMBL" id="SDQ56687.1"/>
    </source>
</evidence>
<dbReference type="NCBIfam" id="NF001985">
    <property type="entry name" value="PRK00777.1"/>
    <property type="match status" value="1"/>
</dbReference>
<evidence type="ECO:0000313" key="3">
    <source>
        <dbReference type="Proteomes" id="UP000198848"/>
    </source>
</evidence>
<dbReference type="AlphaFoldDB" id="A0A1H1BXK4"/>
<dbReference type="Proteomes" id="UP000198848">
    <property type="component" value="Unassembled WGS sequence"/>
</dbReference>
<organism evidence="2 3">
    <name type="scientific">Natronobacterium texcoconense</name>
    <dbReference type="NCBI Taxonomy" id="1095778"/>
    <lineage>
        <taxon>Archaea</taxon>
        <taxon>Methanobacteriati</taxon>
        <taxon>Methanobacteriota</taxon>
        <taxon>Stenosarchaea group</taxon>
        <taxon>Halobacteria</taxon>
        <taxon>Halobacteriales</taxon>
        <taxon>Natrialbaceae</taxon>
        <taxon>Natronobacterium</taxon>
    </lineage>
</organism>
<keyword evidence="2" id="KW-0808">Transferase</keyword>
<dbReference type="EMBL" id="FNLC01000001">
    <property type="protein sequence ID" value="SDQ56687.1"/>
    <property type="molecule type" value="Genomic_DNA"/>
</dbReference>
<gene>
    <name evidence="2" type="ORF">SAMN04489842_1193</name>
</gene>
<reference evidence="3" key="1">
    <citation type="submission" date="2016-10" db="EMBL/GenBank/DDBJ databases">
        <authorList>
            <person name="Varghese N."/>
            <person name="Submissions S."/>
        </authorList>
    </citation>
    <scope>NUCLEOTIDE SEQUENCE [LARGE SCALE GENOMIC DNA]</scope>
    <source>
        <strain evidence="3">DSM 24767</strain>
    </source>
</reference>
<evidence type="ECO:0000259" key="1">
    <source>
        <dbReference type="Pfam" id="PF01467"/>
    </source>
</evidence>
<dbReference type="NCBIfam" id="TIGR00125">
    <property type="entry name" value="cyt_tran_rel"/>
    <property type="match status" value="1"/>
</dbReference>
<dbReference type="STRING" id="1095778.SAMN04489842_1193"/>
<protein>
    <submittedName>
        <fullName evidence="2">Pantetheine-phosphate adenylyltransferase</fullName>
    </submittedName>
</protein>